<dbReference type="EMBL" id="UGGV01000001">
    <property type="protein sequence ID" value="STO25350.1"/>
    <property type="molecule type" value="Genomic_DNA"/>
</dbReference>
<dbReference type="OrthoDB" id="9792695at2"/>
<dbReference type="SUPFAM" id="SSF49764">
    <property type="entry name" value="HSP20-like chaperones"/>
    <property type="match status" value="1"/>
</dbReference>
<evidence type="ECO:0000259" key="4">
    <source>
        <dbReference type="PROSITE" id="PS01031"/>
    </source>
</evidence>
<evidence type="ECO:0000313" key="5">
    <source>
        <dbReference type="EMBL" id="SIR63197.1"/>
    </source>
</evidence>
<dbReference type="PANTHER" id="PTHR46733">
    <property type="entry name" value="26.5 KDA HEAT SHOCK PROTEIN, MITOCHONDRIAL"/>
    <property type="match status" value="1"/>
</dbReference>
<proteinExistence type="inferred from homology"/>
<dbReference type="Gene3D" id="2.60.40.790">
    <property type="match status" value="1"/>
</dbReference>
<evidence type="ECO:0000313" key="6">
    <source>
        <dbReference type="EMBL" id="STO25350.1"/>
    </source>
</evidence>
<dbReference type="STRING" id="464.Lgor_0336"/>
<sequence>MASLKKYHQSENVISPFLRLQQEVNHAMSDFYDLFEPMSIDLKKFENIKLSPALDIIEDKDFFKIEAEMPGMSEEDITVTFNDNKLTIEGEKSTSTKDEKKNFVSREITYGRYERTVSLPLTADVDKATASFKKGMLWVTIPKKALGKGSSKSIKIEKAE</sequence>
<keyword evidence="1 5" id="KW-0346">Stress response</keyword>
<evidence type="ECO:0000256" key="3">
    <source>
        <dbReference type="RuleBase" id="RU003616"/>
    </source>
</evidence>
<gene>
    <name evidence="6" type="primary">hspX</name>
    <name evidence="6" type="ORF">NCTC11401_02185</name>
    <name evidence="5" type="ORF">SAMN05421777_11785</name>
</gene>
<dbReference type="CDD" id="cd06464">
    <property type="entry name" value="ACD_sHsps-like"/>
    <property type="match status" value="1"/>
</dbReference>
<protein>
    <submittedName>
        <fullName evidence="5">Heat shock protein Hsp20</fullName>
    </submittedName>
    <submittedName>
        <fullName evidence="6">Nox16</fullName>
    </submittedName>
</protein>
<organism evidence="6 8">
    <name type="scientific">Fluoribacter gormanii</name>
    <dbReference type="NCBI Taxonomy" id="464"/>
    <lineage>
        <taxon>Bacteria</taxon>
        <taxon>Pseudomonadati</taxon>
        <taxon>Pseudomonadota</taxon>
        <taxon>Gammaproteobacteria</taxon>
        <taxon>Legionellales</taxon>
        <taxon>Legionellaceae</taxon>
        <taxon>Fluoribacter</taxon>
    </lineage>
</organism>
<feature type="domain" description="SHSP" evidence="4">
    <location>
        <begin position="45"/>
        <end position="159"/>
    </location>
</feature>
<accession>A0A377GKK2</accession>
<dbReference type="GO" id="GO:0009408">
    <property type="term" value="P:response to heat"/>
    <property type="evidence" value="ECO:0007669"/>
    <property type="project" value="InterPro"/>
</dbReference>
<reference evidence="6 8" key="2">
    <citation type="submission" date="2018-06" db="EMBL/GenBank/DDBJ databases">
        <authorList>
            <consortium name="Pathogen Informatics"/>
            <person name="Doyle S."/>
        </authorList>
    </citation>
    <scope>NUCLEOTIDE SEQUENCE [LARGE SCALE GENOMIC DNA]</scope>
    <source>
        <strain evidence="6 8">NCTC11401</strain>
    </source>
</reference>
<evidence type="ECO:0000256" key="1">
    <source>
        <dbReference type="ARBA" id="ARBA00023016"/>
    </source>
</evidence>
<dbReference type="InterPro" id="IPR008978">
    <property type="entry name" value="HSP20-like_chaperone"/>
</dbReference>
<dbReference type="AlphaFoldDB" id="A0A377GKK2"/>
<dbReference type="InterPro" id="IPR044587">
    <property type="entry name" value="HSP21-like"/>
</dbReference>
<evidence type="ECO:0000256" key="2">
    <source>
        <dbReference type="PROSITE-ProRule" id="PRU00285"/>
    </source>
</evidence>
<dbReference type="InterPro" id="IPR002068">
    <property type="entry name" value="A-crystallin/Hsp20_dom"/>
</dbReference>
<keyword evidence="7" id="KW-1185">Reference proteome</keyword>
<name>A0A377GKK2_9GAMM</name>
<dbReference type="EMBL" id="FTNL01000017">
    <property type="protein sequence ID" value="SIR63197.1"/>
    <property type="molecule type" value="Genomic_DNA"/>
</dbReference>
<comment type="similarity">
    <text evidence="2 3">Belongs to the small heat shock protein (HSP20) family.</text>
</comment>
<evidence type="ECO:0000313" key="7">
    <source>
        <dbReference type="Proteomes" id="UP000186808"/>
    </source>
</evidence>
<dbReference type="Proteomes" id="UP000254374">
    <property type="component" value="Unassembled WGS sequence"/>
</dbReference>
<evidence type="ECO:0000313" key="8">
    <source>
        <dbReference type="Proteomes" id="UP000254374"/>
    </source>
</evidence>
<dbReference type="PANTHER" id="PTHR46733:SF4">
    <property type="entry name" value="HEAT SHOCK PROTEIN 21, CHLOROPLASTIC"/>
    <property type="match status" value="1"/>
</dbReference>
<dbReference type="PROSITE" id="PS01031">
    <property type="entry name" value="SHSP"/>
    <property type="match status" value="1"/>
</dbReference>
<dbReference type="Proteomes" id="UP000186808">
    <property type="component" value="Unassembled WGS sequence"/>
</dbReference>
<dbReference type="RefSeq" id="WP_058466852.1">
    <property type="nucleotide sequence ID" value="NZ_CAAAIV010000067.1"/>
</dbReference>
<dbReference type="Pfam" id="PF00011">
    <property type="entry name" value="HSP20"/>
    <property type="match status" value="1"/>
</dbReference>
<reference evidence="5 7" key="1">
    <citation type="submission" date="2017-01" db="EMBL/GenBank/DDBJ databases">
        <authorList>
            <person name="Varghese N."/>
            <person name="Submissions S."/>
        </authorList>
    </citation>
    <scope>NUCLEOTIDE SEQUENCE [LARGE SCALE GENOMIC DNA]</scope>
    <source>
        <strain evidence="5 7">ATCC 33342</strain>
    </source>
</reference>